<evidence type="ECO:0000256" key="1">
    <source>
        <dbReference type="ARBA" id="ARBA00004429"/>
    </source>
</evidence>
<evidence type="ECO:0000256" key="4">
    <source>
        <dbReference type="ARBA" id="ARBA00022519"/>
    </source>
</evidence>
<dbReference type="PANTHER" id="PTHR43357">
    <property type="entry name" value="INNER MEMBRANE ABC TRANSPORTER PERMEASE PROTEIN YDCV"/>
    <property type="match status" value="1"/>
</dbReference>
<dbReference type="Gene3D" id="1.10.3720.10">
    <property type="entry name" value="MetI-like"/>
    <property type="match status" value="2"/>
</dbReference>
<comment type="similarity">
    <text evidence="8">Belongs to the binding-protein-dependent transport system permease family.</text>
</comment>
<dbReference type="InterPro" id="IPR000515">
    <property type="entry name" value="MetI-like"/>
</dbReference>
<protein>
    <submittedName>
        <fullName evidence="10">Iron ABC transporter permease</fullName>
    </submittedName>
</protein>
<dbReference type="SUPFAM" id="SSF161098">
    <property type="entry name" value="MetI-like"/>
    <property type="match status" value="2"/>
</dbReference>
<feature type="transmembrane region" description="Helical" evidence="8">
    <location>
        <begin position="139"/>
        <end position="160"/>
    </location>
</feature>
<keyword evidence="2 8" id="KW-0813">Transport</keyword>
<evidence type="ECO:0000256" key="6">
    <source>
        <dbReference type="ARBA" id="ARBA00022989"/>
    </source>
</evidence>
<dbReference type="PROSITE" id="PS50928">
    <property type="entry name" value="ABC_TM1"/>
    <property type="match status" value="2"/>
</dbReference>
<keyword evidence="3" id="KW-1003">Cell membrane</keyword>
<dbReference type="PANTHER" id="PTHR43357:SF4">
    <property type="entry name" value="INNER MEMBRANE ABC TRANSPORTER PERMEASE PROTEIN YDCV"/>
    <property type="match status" value="1"/>
</dbReference>
<comment type="subcellular location">
    <subcellularLocation>
        <location evidence="1">Cell inner membrane</location>
        <topology evidence="1">Multi-pass membrane protein</topology>
    </subcellularLocation>
    <subcellularLocation>
        <location evidence="8">Cell membrane</location>
        <topology evidence="8">Multi-pass membrane protein</topology>
    </subcellularLocation>
</comment>
<dbReference type="KEGG" id="hdo:MUK72_09790"/>
<feature type="transmembrane region" description="Helical" evidence="8">
    <location>
        <begin position="172"/>
        <end position="194"/>
    </location>
</feature>
<proteinExistence type="inferred from homology"/>
<dbReference type="GO" id="GO:0055085">
    <property type="term" value="P:transmembrane transport"/>
    <property type="evidence" value="ECO:0007669"/>
    <property type="project" value="InterPro"/>
</dbReference>
<feature type="domain" description="ABC transmembrane type-1" evidence="9">
    <location>
        <begin position="395"/>
        <end position="594"/>
    </location>
</feature>
<feature type="transmembrane region" description="Helical" evidence="8">
    <location>
        <begin position="18"/>
        <end position="39"/>
    </location>
</feature>
<evidence type="ECO:0000256" key="8">
    <source>
        <dbReference type="RuleBase" id="RU363032"/>
    </source>
</evidence>
<feature type="transmembrane region" description="Helical" evidence="8">
    <location>
        <begin position="433"/>
        <end position="454"/>
    </location>
</feature>
<evidence type="ECO:0000256" key="3">
    <source>
        <dbReference type="ARBA" id="ARBA00022475"/>
    </source>
</evidence>
<keyword evidence="6 8" id="KW-1133">Transmembrane helix</keyword>
<evidence type="ECO:0000313" key="11">
    <source>
        <dbReference type="Proteomes" id="UP000830542"/>
    </source>
</evidence>
<dbReference type="AlphaFoldDB" id="A0AAX3AKX8"/>
<dbReference type="GO" id="GO:0005886">
    <property type="term" value="C:plasma membrane"/>
    <property type="evidence" value="ECO:0007669"/>
    <property type="project" value="UniProtKB-SubCell"/>
</dbReference>
<feature type="transmembrane region" description="Helical" evidence="8">
    <location>
        <begin position="576"/>
        <end position="594"/>
    </location>
</feature>
<dbReference type="GeneID" id="71762140"/>
<feature type="transmembrane region" description="Helical" evidence="8">
    <location>
        <begin position="237"/>
        <end position="263"/>
    </location>
</feature>
<organism evidence="10 11">
    <name type="scientific">Halococcus dombrowskii</name>
    <dbReference type="NCBI Taxonomy" id="179637"/>
    <lineage>
        <taxon>Archaea</taxon>
        <taxon>Methanobacteriati</taxon>
        <taxon>Methanobacteriota</taxon>
        <taxon>Stenosarchaea group</taxon>
        <taxon>Halobacteria</taxon>
        <taxon>Halobacteriales</taxon>
        <taxon>Halococcaceae</taxon>
        <taxon>Halococcus</taxon>
    </lineage>
</organism>
<name>A0AAX3AKX8_HALDO</name>
<dbReference type="Pfam" id="PF00528">
    <property type="entry name" value="BPD_transp_1"/>
    <property type="match status" value="2"/>
</dbReference>
<feature type="transmembrane region" description="Helical" evidence="8">
    <location>
        <begin position="340"/>
        <end position="360"/>
    </location>
</feature>
<evidence type="ECO:0000256" key="2">
    <source>
        <dbReference type="ARBA" id="ARBA00022448"/>
    </source>
</evidence>
<keyword evidence="11" id="KW-1185">Reference proteome</keyword>
<feature type="transmembrane region" description="Helical" evidence="8">
    <location>
        <begin position="460"/>
        <end position="484"/>
    </location>
</feature>
<sequence>MVAAGRERVNARRWGERLAVPTAFVLTVAILALVFYYPVLSVLREAVVRAGSLTVAPLVDVLGDPFYTGVAHHLFTAPLSIPAGVLDWIRAGFPSVEFGLFGFTAFQAFLSTLASVVVGLPGAYLLARFEFRGRRTLRSLTILPFVLPSIMVAVGFLAMFGQNGLLNDVLSALGLGQVNLLFTLEIIVLAHAFYNAPLVTRLVTTAWESVDARRVETARALGAGPFRAFRDIVVPQLLPALLTAALLTFVFTFLSFPIVLALGGLRLATVEVWLYARVQDLELAEAATLGTIETVLSLALTYLYLRYEARQTTTGGGTTLSRRALAIGWRTLRDPIRIGLAVYGVGILVLFVGPLVSMVVESVTGPNGLTGAYYEFLLNQQATTAAGTTKPLPAIANSLAFGVGTLALAVPMGIVVSVMATRGGTGSRLAETLMSAPLAVSGVVVGLGLLQTLVFGTTVAGYRFTAGGALAIVVAHAVAAYPFVTRNVTPALAGIDSQLVDSARSLGASRFRTLLDIELPLVWTAVLAGGAFAFAISIGEFDTTVLLAEGVESYTMPVALERYIGNRSLGPSLGPATAMGTVLLLVTAASFLVIERLGGRWEP</sequence>
<dbReference type="CDD" id="cd06261">
    <property type="entry name" value="TM_PBP2"/>
    <property type="match status" value="2"/>
</dbReference>
<feature type="transmembrane region" description="Helical" evidence="8">
    <location>
        <begin position="399"/>
        <end position="421"/>
    </location>
</feature>
<feature type="transmembrane region" description="Helical" evidence="8">
    <location>
        <begin position="519"/>
        <end position="538"/>
    </location>
</feature>
<keyword evidence="5 8" id="KW-0812">Transmembrane</keyword>
<evidence type="ECO:0000256" key="5">
    <source>
        <dbReference type="ARBA" id="ARBA00022692"/>
    </source>
</evidence>
<gene>
    <name evidence="10" type="ORF">MUK72_09790</name>
</gene>
<dbReference type="InterPro" id="IPR035906">
    <property type="entry name" value="MetI-like_sf"/>
</dbReference>
<evidence type="ECO:0000256" key="7">
    <source>
        <dbReference type="ARBA" id="ARBA00023136"/>
    </source>
</evidence>
<accession>A0AAX3AKX8</accession>
<keyword evidence="4" id="KW-0997">Cell inner membrane</keyword>
<dbReference type="Proteomes" id="UP000830542">
    <property type="component" value="Chromosome"/>
</dbReference>
<reference evidence="10" key="1">
    <citation type="submission" date="2022-04" db="EMBL/GenBank/DDBJ databases">
        <title>Sequencing and genomic assembly of Halococcus dombrowskii.</title>
        <authorList>
            <person name="Lim S.W."/>
            <person name="MacLea K.S."/>
        </authorList>
    </citation>
    <scope>NUCLEOTIDE SEQUENCE</scope>
    <source>
        <strain evidence="10">H4</strain>
    </source>
</reference>
<keyword evidence="7 8" id="KW-0472">Membrane</keyword>
<feature type="domain" description="ABC transmembrane type-1" evidence="9">
    <location>
        <begin position="101"/>
        <end position="304"/>
    </location>
</feature>
<evidence type="ECO:0000313" key="10">
    <source>
        <dbReference type="EMBL" id="UOO94261.1"/>
    </source>
</evidence>
<feature type="transmembrane region" description="Helical" evidence="8">
    <location>
        <begin position="283"/>
        <end position="305"/>
    </location>
</feature>
<feature type="transmembrane region" description="Helical" evidence="8">
    <location>
        <begin position="100"/>
        <end position="127"/>
    </location>
</feature>
<dbReference type="EMBL" id="CP095005">
    <property type="protein sequence ID" value="UOO94261.1"/>
    <property type="molecule type" value="Genomic_DNA"/>
</dbReference>
<dbReference type="RefSeq" id="WP_244699572.1">
    <property type="nucleotide sequence ID" value="NZ_BAAADN010000002.1"/>
</dbReference>
<evidence type="ECO:0000259" key="9">
    <source>
        <dbReference type="PROSITE" id="PS50928"/>
    </source>
</evidence>